<dbReference type="PANTHER" id="PTHR20855:SF3">
    <property type="entry name" value="LD03007P"/>
    <property type="match status" value="1"/>
</dbReference>
<protein>
    <submittedName>
        <fullName evidence="7">Channel protein, hemolysin III family</fullName>
    </submittedName>
</protein>
<feature type="transmembrane region" description="Helical" evidence="6">
    <location>
        <begin position="113"/>
        <end position="131"/>
    </location>
</feature>
<organism evidence="7 8">
    <name type="scientific">Achromobacter piechaudii ATCC 43553</name>
    <dbReference type="NCBI Taxonomy" id="742159"/>
    <lineage>
        <taxon>Bacteria</taxon>
        <taxon>Pseudomonadati</taxon>
        <taxon>Pseudomonadota</taxon>
        <taxon>Betaproteobacteria</taxon>
        <taxon>Burkholderiales</taxon>
        <taxon>Alcaligenaceae</taxon>
        <taxon>Achromobacter</taxon>
    </lineage>
</organism>
<dbReference type="Proteomes" id="UP000004510">
    <property type="component" value="Unassembled WGS sequence"/>
</dbReference>
<dbReference type="AlphaFoldDB" id="D4XI67"/>
<reference evidence="8" key="1">
    <citation type="submission" date="2010-03" db="EMBL/GenBank/DDBJ databases">
        <title>Complete sequence of Mobiluncus curtisii ATCC 43063.</title>
        <authorList>
            <person name="Muzny D."/>
            <person name="Qin X."/>
            <person name="Deng J."/>
            <person name="Jiang H."/>
            <person name="Liu Y."/>
            <person name="Qu J."/>
            <person name="Song X.-Z."/>
            <person name="Zhang L."/>
            <person name="Thornton R."/>
            <person name="Coyle M."/>
            <person name="Francisco L."/>
            <person name="Jackson L."/>
            <person name="Javaid M."/>
            <person name="Korchina V."/>
            <person name="Kovar C."/>
            <person name="Mata R."/>
            <person name="Mathew T."/>
            <person name="Ngo R."/>
            <person name="Nguyen L."/>
            <person name="Nguyen N."/>
            <person name="Okwuonu G."/>
            <person name="Ongeri F."/>
            <person name="Pham C."/>
            <person name="Simmons D."/>
            <person name="Wilczek-Boney K."/>
            <person name="Hale W."/>
            <person name="Jakkamsetti A."/>
            <person name="Pham P."/>
            <person name="Ruth R."/>
            <person name="San Lucas F."/>
            <person name="Warren J."/>
            <person name="Zhang J."/>
            <person name="Zhao Z."/>
            <person name="Zhou C."/>
            <person name="Zhu D."/>
            <person name="Lee S."/>
            <person name="Bess C."/>
            <person name="Blankenburg K."/>
            <person name="Forbes L."/>
            <person name="Fu Q."/>
            <person name="Gubbala S."/>
            <person name="Hirani K."/>
            <person name="Jayaseelan J.C."/>
            <person name="Lara F."/>
            <person name="Munidasa M."/>
            <person name="Palculict T."/>
            <person name="Patil S."/>
            <person name="Pu L.-L."/>
            <person name="Saada N."/>
            <person name="Tang L."/>
            <person name="Weissenberger G."/>
            <person name="Zhu Y."/>
            <person name="Hemphill L."/>
            <person name="Shang Y."/>
            <person name="Youmans B."/>
            <person name="Ayvaz T."/>
            <person name="Ross M."/>
            <person name="Santibanez J."/>
            <person name="Aqrawi P."/>
            <person name="Gross S."/>
            <person name="Joshi V."/>
            <person name="Fowler G."/>
            <person name="Nazareth L."/>
            <person name="Reid J."/>
            <person name="Worley K."/>
            <person name="Petrosino J."/>
            <person name="Highlander S."/>
            <person name="Gibbs R."/>
            <person name="Gibbs R."/>
        </authorList>
    </citation>
    <scope>NUCLEOTIDE SEQUENCE [LARGE SCALE GENOMIC DNA]</scope>
    <source>
        <strain evidence="8">ATCC 43553</strain>
    </source>
</reference>
<feature type="binding site" evidence="5">
    <location>
        <position position="76"/>
    </location>
    <ligand>
        <name>Zn(2+)</name>
        <dbReference type="ChEBI" id="CHEBI:29105"/>
    </ligand>
</feature>
<keyword evidence="4 6" id="KW-0472">Membrane</keyword>
<dbReference type="InterPro" id="IPR004254">
    <property type="entry name" value="AdipoR/HlyIII-related"/>
</dbReference>
<dbReference type="HOGENOM" id="CLU_051078_1_1_4"/>
<keyword evidence="5" id="KW-0862">Zinc</keyword>
<keyword evidence="3 6" id="KW-1133">Transmembrane helix</keyword>
<keyword evidence="2 6" id="KW-0812">Transmembrane</keyword>
<dbReference type="eggNOG" id="COG1272">
    <property type="taxonomic scope" value="Bacteria"/>
</dbReference>
<evidence type="ECO:0000256" key="5">
    <source>
        <dbReference type="PIRSR" id="PIRSR604254-1"/>
    </source>
</evidence>
<evidence type="ECO:0000256" key="3">
    <source>
        <dbReference type="ARBA" id="ARBA00022989"/>
    </source>
</evidence>
<evidence type="ECO:0000256" key="6">
    <source>
        <dbReference type="SAM" id="Phobius"/>
    </source>
</evidence>
<feature type="transmembrane region" description="Helical" evidence="6">
    <location>
        <begin position="143"/>
        <end position="163"/>
    </location>
</feature>
<feature type="transmembrane region" description="Helical" evidence="6">
    <location>
        <begin position="54"/>
        <end position="77"/>
    </location>
</feature>
<accession>D4XI67</accession>
<keyword evidence="5" id="KW-0479">Metal-binding</keyword>
<comment type="subcellular location">
    <subcellularLocation>
        <location evidence="1">Membrane</location>
        <topology evidence="1">Multi-pass membrane protein</topology>
    </subcellularLocation>
</comment>
<evidence type="ECO:0000256" key="2">
    <source>
        <dbReference type="ARBA" id="ARBA00022692"/>
    </source>
</evidence>
<feature type="transmembrane region" description="Helical" evidence="6">
    <location>
        <begin position="89"/>
        <end position="107"/>
    </location>
</feature>
<sequence length="225" mass="23941">MLGAAVMAPTQGRARMYEGERFNGATHLAGLGLAVAASGALILRAAELKVDARQVISCAVFAASMIAVYASSVLYHCTRGRDKARWAKADHCAIYLLIAGTYTPLAFGPVEHFWGAVMGVAIWLLAAVGIGRELWWARGAPRALPLYLAMGWLGVLFAAPIAGALSSAGLAWLLAGAAAYTVGTLFYVNDKRWRHAHGIWHLFVMGGSACHFVTVFGFLRHGAQA</sequence>
<evidence type="ECO:0000313" key="7">
    <source>
        <dbReference type="EMBL" id="EFF73479.1"/>
    </source>
</evidence>
<dbReference type="GO" id="GO:0046872">
    <property type="term" value="F:metal ion binding"/>
    <property type="evidence" value="ECO:0007669"/>
    <property type="project" value="UniProtKB-KW"/>
</dbReference>
<evidence type="ECO:0000256" key="1">
    <source>
        <dbReference type="ARBA" id="ARBA00004141"/>
    </source>
</evidence>
<name>D4XI67_9BURK</name>
<dbReference type="Pfam" id="PF03006">
    <property type="entry name" value="HlyIII"/>
    <property type="match status" value="1"/>
</dbReference>
<dbReference type="GO" id="GO:0016020">
    <property type="term" value="C:membrane"/>
    <property type="evidence" value="ECO:0007669"/>
    <property type="project" value="UniProtKB-SubCell"/>
</dbReference>
<comment type="caution">
    <text evidence="7">The sequence shown here is derived from an EMBL/GenBank/DDBJ whole genome shotgun (WGS) entry which is preliminary data.</text>
</comment>
<feature type="binding site" evidence="5">
    <location>
        <position position="197"/>
    </location>
    <ligand>
        <name>Zn(2+)</name>
        <dbReference type="ChEBI" id="CHEBI:29105"/>
    </ligand>
</feature>
<feature type="transmembrane region" description="Helical" evidence="6">
    <location>
        <begin position="200"/>
        <end position="219"/>
    </location>
</feature>
<feature type="transmembrane region" description="Helical" evidence="6">
    <location>
        <begin position="22"/>
        <end position="42"/>
    </location>
</feature>
<dbReference type="EMBL" id="ADMS01000118">
    <property type="protein sequence ID" value="EFF73479.1"/>
    <property type="molecule type" value="Genomic_DNA"/>
</dbReference>
<proteinExistence type="predicted"/>
<dbReference type="PATRIC" id="fig|742159.3.peg.648"/>
<dbReference type="PANTHER" id="PTHR20855">
    <property type="entry name" value="ADIPOR/PROGESTIN RECEPTOR-RELATED"/>
    <property type="match status" value="1"/>
</dbReference>
<feature type="transmembrane region" description="Helical" evidence="6">
    <location>
        <begin position="169"/>
        <end position="188"/>
    </location>
</feature>
<gene>
    <name evidence="7" type="primary">hly-III2</name>
    <name evidence="7" type="ORF">HMPREF0004_5164</name>
</gene>
<evidence type="ECO:0000256" key="4">
    <source>
        <dbReference type="ARBA" id="ARBA00023136"/>
    </source>
</evidence>
<feature type="binding site" evidence="5">
    <location>
        <position position="201"/>
    </location>
    <ligand>
        <name>Zn(2+)</name>
        <dbReference type="ChEBI" id="CHEBI:29105"/>
    </ligand>
</feature>
<evidence type="ECO:0000313" key="8">
    <source>
        <dbReference type="Proteomes" id="UP000004510"/>
    </source>
</evidence>